<evidence type="ECO:0000313" key="3">
    <source>
        <dbReference type="Proteomes" id="UP000030764"/>
    </source>
</evidence>
<keyword evidence="3" id="KW-1185">Reference proteome</keyword>
<reference evidence="1 3" key="1">
    <citation type="journal article" date="2014" name="Nat. Genet.">
        <title>Genome and transcriptome of the porcine whipworm Trichuris suis.</title>
        <authorList>
            <person name="Jex A.R."/>
            <person name="Nejsum P."/>
            <person name="Schwarz E.M."/>
            <person name="Hu L."/>
            <person name="Young N.D."/>
            <person name="Hall R.S."/>
            <person name="Korhonen P.K."/>
            <person name="Liao S."/>
            <person name="Thamsborg S."/>
            <person name="Xia J."/>
            <person name="Xu P."/>
            <person name="Wang S."/>
            <person name="Scheerlinck J.P."/>
            <person name="Hofmann A."/>
            <person name="Sternberg P.W."/>
            <person name="Wang J."/>
            <person name="Gasser R.B."/>
        </authorList>
    </citation>
    <scope>NUCLEOTIDE SEQUENCE [LARGE SCALE GENOMIC DNA]</scope>
    <source>
        <strain evidence="2">DCEP-RM93F</strain>
        <strain evidence="1">DCEP-RM93M</strain>
    </source>
</reference>
<evidence type="ECO:0000313" key="1">
    <source>
        <dbReference type="EMBL" id="KFD58900.1"/>
    </source>
</evidence>
<dbReference type="AlphaFoldDB" id="A0A085MNV4"/>
<dbReference type="Proteomes" id="UP000030758">
    <property type="component" value="Unassembled WGS sequence"/>
</dbReference>
<dbReference type="Proteomes" id="UP000030764">
    <property type="component" value="Unassembled WGS sequence"/>
</dbReference>
<gene>
    <name evidence="1" type="ORF">M513_00063</name>
    <name evidence="2" type="ORF">M514_00063</name>
</gene>
<protein>
    <submittedName>
        <fullName evidence="1">Uncharacterized protein</fullName>
    </submittedName>
</protein>
<organism evidence="1 3">
    <name type="scientific">Trichuris suis</name>
    <name type="common">pig whipworm</name>
    <dbReference type="NCBI Taxonomy" id="68888"/>
    <lineage>
        <taxon>Eukaryota</taxon>
        <taxon>Metazoa</taxon>
        <taxon>Ecdysozoa</taxon>
        <taxon>Nematoda</taxon>
        <taxon>Enoplea</taxon>
        <taxon>Dorylaimia</taxon>
        <taxon>Trichinellida</taxon>
        <taxon>Trichuridae</taxon>
        <taxon>Trichuris</taxon>
    </lineage>
</organism>
<dbReference type="EMBL" id="KL367475">
    <property type="protein sequence ID" value="KFD72926.1"/>
    <property type="molecule type" value="Genomic_DNA"/>
</dbReference>
<sequence>MAKERPNEQNLRNFVGDLKQTFLYVMRTPDPCACTTIKLLLRVLDENDVEWIESCPNCTMQYFRYLFTHDPNSAYTLLIPLCLCVKEKCQRKKNTHDINGPAKHGKHEKLRIGKFERKIQERGCNNVLF</sequence>
<proteinExistence type="predicted"/>
<name>A0A085MNV4_9BILA</name>
<dbReference type="EMBL" id="KL363182">
    <property type="protein sequence ID" value="KFD58900.1"/>
    <property type="molecule type" value="Genomic_DNA"/>
</dbReference>
<accession>A0A085MNV4</accession>
<evidence type="ECO:0000313" key="2">
    <source>
        <dbReference type="EMBL" id="KFD72926.1"/>
    </source>
</evidence>